<gene>
    <name evidence="1" type="ORF">G647_09327</name>
</gene>
<name>V9CZP5_9EURO</name>
<protein>
    <submittedName>
        <fullName evidence="1">Uncharacterized protein</fullName>
    </submittedName>
</protein>
<dbReference type="GeneID" id="19987820"/>
<evidence type="ECO:0000313" key="2">
    <source>
        <dbReference type="Proteomes" id="UP000030678"/>
    </source>
</evidence>
<proteinExistence type="predicted"/>
<dbReference type="OrthoDB" id="10613230at2759"/>
<dbReference type="VEuPathDB" id="FungiDB:G647_09327"/>
<dbReference type="EMBL" id="KB822710">
    <property type="protein sequence ID" value="ETI19493.1"/>
    <property type="molecule type" value="Genomic_DNA"/>
</dbReference>
<evidence type="ECO:0000313" key="1">
    <source>
        <dbReference type="EMBL" id="ETI19493.1"/>
    </source>
</evidence>
<dbReference type="Proteomes" id="UP000030678">
    <property type="component" value="Unassembled WGS sequence"/>
</dbReference>
<dbReference type="AlphaFoldDB" id="V9CZP5"/>
<accession>V9CZP5</accession>
<sequence>MGSKLDGAYSPPTKLPLWQHMYIALANSYFQVDLNDYLPSSHSSLGHIPFPLLEVPYVEGLMVCTAYGSWMYPMMTGSMTSVEHSISSYDLLEVRVKLDESVALRRISLDFCKYSPVGLAEFFEIDATVSQSLQELFDTSPMWSAYVDCAESLVPTLNQNLDRLGSVEIAQIFTRQPIARSAILHTGQPLENVIFSEGEFRVVGAYCRELWEEALKVKGNIEDGENNGDKEPEQRGEIDLALDEIVKALKPIWLEDEHLESEYRRRLYDGRLYRGFEDLRVLAQVYEVSRRRARASD</sequence>
<reference evidence="1 2" key="1">
    <citation type="submission" date="2013-03" db="EMBL/GenBank/DDBJ databases">
        <title>The Genome Sequence of Cladophialophora carrionii CBS 160.54.</title>
        <authorList>
            <consortium name="The Broad Institute Genomics Platform"/>
            <person name="Cuomo C."/>
            <person name="de Hoog S."/>
            <person name="Gorbushina A."/>
            <person name="Walker B."/>
            <person name="Young S.K."/>
            <person name="Zeng Q."/>
            <person name="Gargeya S."/>
            <person name="Fitzgerald M."/>
            <person name="Haas B."/>
            <person name="Abouelleil A."/>
            <person name="Allen A.W."/>
            <person name="Alvarado L."/>
            <person name="Arachchi H.M."/>
            <person name="Berlin A.M."/>
            <person name="Chapman S.B."/>
            <person name="Gainer-Dewar J."/>
            <person name="Goldberg J."/>
            <person name="Griggs A."/>
            <person name="Gujja S."/>
            <person name="Hansen M."/>
            <person name="Howarth C."/>
            <person name="Imamovic A."/>
            <person name="Ireland A."/>
            <person name="Larimer J."/>
            <person name="McCowan C."/>
            <person name="Murphy C."/>
            <person name="Pearson M."/>
            <person name="Poon T.W."/>
            <person name="Priest M."/>
            <person name="Roberts A."/>
            <person name="Saif S."/>
            <person name="Shea T."/>
            <person name="Sisk P."/>
            <person name="Sykes S."/>
            <person name="Wortman J."/>
            <person name="Nusbaum C."/>
            <person name="Birren B."/>
        </authorList>
    </citation>
    <scope>NUCLEOTIDE SEQUENCE [LARGE SCALE GENOMIC DNA]</scope>
    <source>
        <strain evidence="1 2">CBS 160.54</strain>
    </source>
</reference>
<organism evidence="1 2">
    <name type="scientific">Cladophialophora carrionii CBS 160.54</name>
    <dbReference type="NCBI Taxonomy" id="1279043"/>
    <lineage>
        <taxon>Eukaryota</taxon>
        <taxon>Fungi</taxon>
        <taxon>Dikarya</taxon>
        <taxon>Ascomycota</taxon>
        <taxon>Pezizomycotina</taxon>
        <taxon>Eurotiomycetes</taxon>
        <taxon>Chaetothyriomycetidae</taxon>
        <taxon>Chaetothyriales</taxon>
        <taxon>Herpotrichiellaceae</taxon>
        <taxon>Cladophialophora</taxon>
    </lineage>
</organism>
<dbReference type="RefSeq" id="XP_008731852.1">
    <property type="nucleotide sequence ID" value="XM_008733630.1"/>
</dbReference>
<dbReference type="HOGENOM" id="CLU_936909_0_0_1"/>